<sequence length="102" mass="11472">MRRASAVWPTVAGIQLGVTLESSYLFDGEIFYSFKSTDYEEKVHLLPSGNLVIAKKDMSAFSHHPLRLLNPAFDSPLVDVLTELEHLRRLEMSGTTPSAIFY</sequence>
<proteinExistence type="predicted"/>
<dbReference type="RefSeq" id="WP_232316570.1">
    <property type="nucleotide sequence ID" value="NZ_LFJJ01000088.1"/>
</dbReference>
<evidence type="ECO:0000313" key="1">
    <source>
        <dbReference type="EMBL" id="KND59971.1"/>
    </source>
</evidence>
<accession>A0A0L0MCF1</accession>
<reference evidence="2" key="1">
    <citation type="submission" date="2015-06" db="EMBL/GenBank/DDBJ databases">
        <title>Comparative genomics of Burkholderia leaf nodule symbionts.</title>
        <authorList>
            <person name="Carlier A."/>
            <person name="Eberl L."/>
            <person name="Pinto-Carbo M."/>
        </authorList>
    </citation>
    <scope>NUCLEOTIDE SEQUENCE [LARGE SCALE GENOMIC DNA]</scope>
    <source>
        <strain evidence="2">UZHbot4</strain>
    </source>
</reference>
<gene>
    <name evidence="1" type="ORF">BVER_04603</name>
</gene>
<name>A0A0L0MCF1_9BURK</name>
<keyword evidence="2" id="KW-1185">Reference proteome</keyword>
<protein>
    <submittedName>
        <fullName evidence="1">Uncharacterized protein</fullName>
    </submittedName>
</protein>
<comment type="caution">
    <text evidence="1">The sequence shown here is derived from an EMBL/GenBank/DDBJ whole genome shotgun (WGS) entry which is preliminary data.</text>
</comment>
<organism evidence="1 2">
    <name type="scientific">Candidatus Burkholderia verschuerenii</name>
    <dbReference type="NCBI Taxonomy" id="242163"/>
    <lineage>
        <taxon>Bacteria</taxon>
        <taxon>Pseudomonadati</taxon>
        <taxon>Pseudomonadota</taxon>
        <taxon>Betaproteobacteria</taxon>
        <taxon>Burkholderiales</taxon>
        <taxon>Burkholderiaceae</taxon>
        <taxon>Burkholderia</taxon>
    </lineage>
</organism>
<dbReference type="AlphaFoldDB" id="A0A0L0MCF1"/>
<dbReference type="PATRIC" id="fig|242163.4.peg.6908"/>
<dbReference type="EMBL" id="LFJJ01000088">
    <property type="protein sequence ID" value="KND59971.1"/>
    <property type="molecule type" value="Genomic_DNA"/>
</dbReference>
<evidence type="ECO:0000313" key="2">
    <source>
        <dbReference type="Proteomes" id="UP000036959"/>
    </source>
</evidence>
<dbReference type="Proteomes" id="UP000036959">
    <property type="component" value="Unassembled WGS sequence"/>
</dbReference>